<evidence type="ECO:0000256" key="4">
    <source>
        <dbReference type="ARBA" id="ARBA00022452"/>
    </source>
</evidence>
<dbReference type="GO" id="GO:0015288">
    <property type="term" value="F:porin activity"/>
    <property type="evidence" value="ECO:0007669"/>
    <property type="project" value="TreeGrafter"/>
</dbReference>
<dbReference type="Pfam" id="PF02321">
    <property type="entry name" value="OEP"/>
    <property type="match status" value="2"/>
</dbReference>
<evidence type="ECO:0000256" key="2">
    <source>
        <dbReference type="ARBA" id="ARBA00007613"/>
    </source>
</evidence>
<dbReference type="InterPro" id="IPR051906">
    <property type="entry name" value="TolC-like"/>
</dbReference>
<reference evidence="11" key="1">
    <citation type="journal article" date="2021" name="PeerJ">
        <title>Extensive microbial diversity within the chicken gut microbiome revealed by metagenomics and culture.</title>
        <authorList>
            <person name="Gilroy R."/>
            <person name="Ravi A."/>
            <person name="Getino M."/>
            <person name="Pursley I."/>
            <person name="Horton D.L."/>
            <person name="Alikhan N.F."/>
            <person name="Baker D."/>
            <person name="Gharbi K."/>
            <person name="Hall N."/>
            <person name="Watson M."/>
            <person name="Adriaenssens E.M."/>
            <person name="Foster-Nyarko E."/>
            <person name="Jarju S."/>
            <person name="Secka A."/>
            <person name="Antonio M."/>
            <person name="Oren A."/>
            <person name="Chaudhuri R.R."/>
            <person name="La Ragione R."/>
            <person name="Hildebrand F."/>
            <person name="Pallen M.J."/>
        </authorList>
    </citation>
    <scope>NUCLEOTIDE SEQUENCE</scope>
    <source>
        <strain evidence="11">CHK186-16707</strain>
    </source>
</reference>
<feature type="chain" id="PRO_5038736867" evidence="10">
    <location>
        <begin position="24"/>
        <end position="444"/>
    </location>
</feature>
<evidence type="ECO:0000313" key="11">
    <source>
        <dbReference type="EMBL" id="HJA08305.1"/>
    </source>
</evidence>
<dbReference type="AlphaFoldDB" id="A0A9D2HDY9"/>
<proteinExistence type="inferred from homology"/>
<keyword evidence="6" id="KW-0472">Membrane</keyword>
<comment type="subcellular location">
    <subcellularLocation>
        <location evidence="1">Cell outer membrane</location>
    </subcellularLocation>
</comment>
<keyword evidence="3" id="KW-0813">Transport</keyword>
<dbReference type="PANTHER" id="PTHR30026:SF20">
    <property type="entry name" value="OUTER MEMBRANE PROTEIN TOLC"/>
    <property type="match status" value="1"/>
</dbReference>
<gene>
    <name evidence="11" type="ORF">H9962_03830</name>
</gene>
<dbReference type="EMBL" id="DXAN01000007">
    <property type="protein sequence ID" value="HJA08305.1"/>
    <property type="molecule type" value="Genomic_DNA"/>
</dbReference>
<evidence type="ECO:0000256" key="9">
    <source>
        <dbReference type="SAM" id="MobiDB-lite"/>
    </source>
</evidence>
<feature type="region of interest" description="Disordered" evidence="9">
    <location>
        <begin position="37"/>
        <end position="69"/>
    </location>
</feature>
<comment type="similarity">
    <text evidence="2">Belongs to the outer membrane factor (OMF) (TC 1.B.17) family.</text>
</comment>
<evidence type="ECO:0000256" key="7">
    <source>
        <dbReference type="ARBA" id="ARBA00023237"/>
    </source>
</evidence>
<dbReference type="GO" id="GO:1990281">
    <property type="term" value="C:efflux pump complex"/>
    <property type="evidence" value="ECO:0007669"/>
    <property type="project" value="TreeGrafter"/>
</dbReference>
<reference evidence="11" key="2">
    <citation type="submission" date="2021-04" db="EMBL/GenBank/DDBJ databases">
        <authorList>
            <person name="Gilroy R."/>
        </authorList>
    </citation>
    <scope>NUCLEOTIDE SEQUENCE</scope>
    <source>
        <strain evidence="11">CHK186-16707</strain>
    </source>
</reference>
<sequence length="444" mass="48866">MVWYRLCAAALAGALLAPLPARAATYTMDEAVRQALESNPGVESSRQSVDAAESGRKAARSSFGPSVSSTYSYTRYNEDRPSRHEHNAYAWSVGASQPLFTGFNLLNTYQKAALQKDNQVLQLDNTRLNIVAQVQAQFLAYLKAQENIRSTERSLERARAQLALARASYNVGARPRLDVLQAELDVTRTEATLIQNENARDIYRAQLNTLLNLPVDAPTDYVGDLQTVPFDLGLEECLELAFRQRPDLLMAQKSVEIAEKDLGITRSSFYPKLSAAFNWSTSGSRADAAGSRYSPTGYSEWQAGLTATWDLFTSGKRWFNTKQATSQIAALEAQLQAAFNDSAYEVKSYLLNAQDAKRMIAVAERSVASAQESYNDAKMRYELQLGTNLDLLTAQSDLATAELSLISAKTDYLTALSRLYVAIGEIHPGLDRQGEPAVRPASAD</sequence>
<dbReference type="GO" id="GO:0015562">
    <property type="term" value="F:efflux transmembrane transporter activity"/>
    <property type="evidence" value="ECO:0007669"/>
    <property type="project" value="InterPro"/>
</dbReference>
<dbReference type="Proteomes" id="UP000824225">
    <property type="component" value="Unassembled WGS sequence"/>
</dbReference>
<feature type="signal peptide" evidence="10">
    <location>
        <begin position="1"/>
        <end position="23"/>
    </location>
</feature>
<organism evidence="11 12">
    <name type="scientific">Candidatus Mailhella merdigallinarum</name>
    <dbReference type="NCBI Taxonomy" id="2838658"/>
    <lineage>
        <taxon>Bacteria</taxon>
        <taxon>Pseudomonadati</taxon>
        <taxon>Thermodesulfobacteriota</taxon>
        <taxon>Desulfovibrionia</taxon>
        <taxon>Desulfovibrionales</taxon>
        <taxon>Desulfovibrionaceae</taxon>
        <taxon>Mailhella</taxon>
    </lineage>
</organism>
<dbReference type="SUPFAM" id="SSF56954">
    <property type="entry name" value="Outer membrane efflux proteins (OEP)"/>
    <property type="match status" value="1"/>
</dbReference>
<dbReference type="PANTHER" id="PTHR30026">
    <property type="entry name" value="OUTER MEMBRANE PROTEIN TOLC"/>
    <property type="match status" value="1"/>
</dbReference>
<keyword evidence="4" id="KW-1134">Transmembrane beta strand</keyword>
<name>A0A9D2HDY9_9BACT</name>
<evidence type="ECO:0000256" key="5">
    <source>
        <dbReference type="ARBA" id="ARBA00022692"/>
    </source>
</evidence>
<feature type="coiled-coil region" evidence="8">
    <location>
        <begin position="321"/>
        <end position="380"/>
    </location>
</feature>
<evidence type="ECO:0000256" key="3">
    <source>
        <dbReference type="ARBA" id="ARBA00022448"/>
    </source>
</evidence>
<keyword evidence="10" id="KW-0732">Signal</keyword>
<keyword evidence="7" id="KW-0998">Cell outer membrane</keyword>
<evidence type="ECO:0000256" key="8">
    <source>
        <dbReference type="SAM" id="Coils"/>
    </source>
</evidence>
<keyword evidence="8" id="KW-0175">Coiled coil</keyword>
<protein>
    <submittedName>
        <fullName evidence="11">TolC family protein</fullName>
    </submittedName>
</protein>
<evidence type="ECO:0000256" key="1">
    <source>
        <dbReference type="ARBA" id="ARBA00004442"/>
    </source>
</evidence>
<dbReference type="Gene3D" id="1.20.1600.10">
    <property type="entry name" value="Outer membrane efflux proteins (OEP)"/>
    <property type="match status" value="1"/>
</dbReference>
<accession>A0A9D2HDY9</accession>
<evidence type="ECO:0000313" key="12">
    <source>
        <dbReference type="Proteomes" id="UP000824225"/>
    </source>
</evidence>
<feature type="coiled-coil region" evidence="8">
    <location>
        <begin position="141"/>
        <end position="197"/>
    </location>
</feature>
<dbReference type="GO" id="GO:0009279">
    <property type="term" value="C:cell outer membrane"/>
    <property type="evidence" value="ECO:0007669"/>
    <property type="project" value="UniProtKB-SubCell"/>
</dbReference>
<evidence type="ECO:0000256" key="10">
    <source>
        <dbReference type="SAM" id="SignalP"/>
    </source>
</evidence>
<dbReference type="InterPro" id="IPR003423">
    <property type="entry name" value="OMP_efflux"/>
</dbReference>
<keyword evidence="5" id="KW-0812">Transmembrane</keyword>
<comment type="caution">
    <text evidence="11">The sequence shown here is derived from an EMBL/GenBank/DDBJ whole genome shotgun (WGS) entry which is preliminary data.</text>
</comment>
<evidence type="ECO:0000256" key="6">
    <source>
        <dbReference type="ARBA" id="ARBA00023136"/>
    </source>
</evidence>